<dbReference type="GO" id="GO:0003700">
    <property type="term" value="F:DNA-binding transcription factor activity"/>
    <property type="evidence" value="ECO:0007669"/>
    <property type="project" value="InterPro"/>
</dbReference>
<keyword evidence="2" id="KW-0805">Transcription regulation</keyword>
<name>A0A0H4QHJ0_9LACO</name>
<dbReference type="InterPro" id="IPR009061">
    <property type="entry name" value="DNA-bd_dom_put_sf"/>
</dbReference>
<dbReference type="InterPro" id="IPR011256">
    <property type="entry name" value="Reg_factor_effector_dom_sf"/>
</dbReference>
<organism evidence="6 7">
    <name type="scientific">Companilactobacillus ginsenosidimutans</name>
    <dbReference type="NCBI Taxonomy" id="1007676"/>
    <lineage>
        <taxon>Bacteria</taxon>
        <taxon>Bacillati</taxon>
        <taxon>Bacillota</taxon>
        <taxon>Bacilli</taxon>
        <taxon>Lactobacillales</taxon>
        <taxon>Lactobacillaceae</taxon>
        <taxon>Companilactobacillus</taxon>
    </lineage>
</organism>
<dbReference type="InterPro" id="IPR000551">
    <property type="entry name" value="MerR-type_HTH_dom"/>
</dbReference>
<dbReference type="Gene3D" id="3.20.80.10">
    <property type="entry name" value="Regulatory factor, effector binding domain"/>
    <property type="match status" value="1"/>
</dbReference>
<dbReference type="SUPFAM" id="SSF46955">
    <property type="entry name" value="Putative DNA-binding domain"/>
    <property type="match status" value="1"/>
</dbReference>
<evidence type="ECO:0000256" key="2">
    <source>
        <dbReference type="ARBA" id="ARBA00023015"/>
    </source>
</evidence>
<dbReference type="OrthoDB" id="9773308at2"/>
<keyword evidence="4" id="KW-0804">Transcription</keyword>
<dbReference type="PANTHER" id="PTHR30204">
    <property type="entry name" value="REDOX-CYCLING DRUG-SENSING TRANSCRIPTIONAL ACTIVATOR SOXR"/>
    <property type="match status" value="1"/>
</dbReference>
<dbReference type="PROSITE" id="PS50937">
    <property type="entry name" value="HTH_MERR_2"/>
    <property type="match status" value="1"/>
</dbReference>
<evidence type="ECO:0000256" key="3">
    <source>
        <dbReference type="ARBA" id="ARBA00023125"/>
    </source>
</evidence>
<evidence type="ECO:0000313" key="6">
    <source>
        <dbReference type="EMBL" id="AKP67407.1"/>
    </source>
</evidence>
<dbReference type="PANTHER" id="PTHR30204:SF69">
    <property type="entry name" value="MERR-FAMILY TRANSCRIPTIONAL REGULATOR"/>
    <property type="match status" value="1"/>
</dbReference>
<feature type="domain" description="HTH merR-type" evidence="5">
    <location>
        <begin position="5"/>
        <end position="75"/>
    </location>
</feature>
<gene>
    <name evidence="6" type="ORF">ABM34_07570</name>
</gene>
<dbReference type="RefSeq" id="WP_048704708.1">
    <property type="nucleotide sequence ID" value="NZ_CP012034.1"/>
</dbReference>
<dbReference type="PATRIC" id="fig|1007676.4.peg.1521"/>
<dbReference type="InterPro" id="IPR047057">
    <property type="entry name" value="MerR_fam"/>
</dbReference>
<evidence type="ECO:0000256" key="1">
    <source>
        <dbReference type="ARBA" id="ARBA00022491"/>
    </source>
</evidence>
<keyword evidence="7" id="KW-1185">Reference proteome</keyword>
<protein>
    <recommendedName>
        <fullName evidence="5">HTH merR-type domain-containing protein</fullName>
    </recommendedName>
</protein>
<dbReference type="Pfam" id="PF13411">
    <property type="entry name" value="MerR_1"/>
    <property type="match status" value="1"/>
</dbReference>
<keyword evidence="1" id="KW-0678">Repressor</keyword>
<accession>A0A0H4QHJ0</accession>
<reference evidence="7" key="1">
    <citation type="submission" date="2015-07" db="EMBL/GenBank/DDBJ databases">
        <title>Lactobacillus ginsenosidimutans/EMML 3141/ whole genome sequencing.</title>
        <authorList>
            <person name="Kim M.K."/>
            <person name="Im W.-T."/>
            <person name="Srinivasan S."/>
            <person name="Lee J.-J."/>
        </authorList>
    </citation>
    <scope>NUCLEOTIDE SEQUENCE [LARGE SCALE GENOMIC DNA]</scope>
    <source>
        <strain evidence="7">EMML 3041</strain>
    </source>
</reference>
<evidence type="ECO:0000256" key="4">
    <source>
        <dbReference type="ARBA" id="ARBA00023163"/>
    </source>
</evidence>
<sequence length="276" mass="32317">MKKDYLSIGQMSAINNVSTQALRLYDKNQLLSPAYQDPENGYRYYTIAQCDQLDLIHTMQVCGMTLEQIKKQFSEYSPESMYQSLLKQENILSSEIEKLNRHMHTVKRLASNLNKLQSLPPDGQITMEYLPSRRIDTLKTDIDLFDQEDFGYEIMLRKFKLHMLQNKLPLSYFVNAGTIIKKDDFANENFHSNTIFIFVDNNYPKSESQEDIPENTYLTLYGSDTKEELSYAQQMFSYIKDHNFKVIGDYVCEVIFNSAFGEKSMKYKIQVPIRKL</sequence>
<evidence type="ECO:0000259" key="5">
    <source>
        <dbReference type="PROSITE" id="PS50937"/>
    </source>
</evidence>
<dbReference type="SMART" id="SM00422">
    <property type="entry name" value="HTH_MERR"/>
    <property type="match status" value="1"/>
</dbReference>
<evidence type="ECO:0000313" key="7">
    <source>
        <dbReference type="Proteomes" id="UP000036106"/>
    </source>
</evidence>
<dbReference type="Proteomes" id="UP000036106">
    <property type="component" value="Chromosome"/>
</dbReference>
<dbReference type="SUPFAM" id="SSF55136">
    <property type="entry name" value="Probable bacterial effector-binding domain"/>
    <property type="match status" value="1"/>
</dbReference>
<dbReference type="GO" id="GO:0003677">
    <property type="term" value="F:DNA binding"/>
    <property type="evidence" value="ECO:0007669"/>
    <property type="project" value="UniProtKB-KW"/>
</dbReference>
<dbReference type="AlphaFoldDB" id="A0A0H4QHJ0"/>
<dbReference type="Gene3D" id="1.10.1660.10">
    <property type="match status" value="1"/>
</dbReference>
<proteinExistence type="predicted"/>
<dbReference type="KEGG" id="lgn:ABM34_07570"/>
<keyword evidence="3" id="KW-0238">DNA-binding</keyword>
<dbReference type="EMBL" id="CP012034">
    <property type="protein sequence ID" value="AKP67407.1"/>
    <property type="molecule type" value="Genomic_DNA"/>
</dbReference>
<dbReference type="STRING" id="1007676.ABM34_07570"/>